<dbReference type="SFLD" id="SFLDG01144">
    <property type="entry name" value="C2.B.4:_PGP_Like"/>
    <property type="match status" value="1"/>
</dbReference>
<dbReference type="Gene3D" id="3.30.1240.10">
    <property type="match status" value="1"/>
</dbReference>
<keyword evidence="1" id="KW-0378">Hydrolase</keyword>
<dbReference type="Pfam" id="PF08282">
    <property type="entry name" value="Hydrolase_3"/>
    <property type="match status" value="1"/>
</dbReference>
<dbReference type="SUPFAM" id="SSF56784">
    <property type="entry name" value="HAD-like"/>
    <property type="match status" value="1"/>
</dbReference>
<dbReference type="SFLD" id="SFLDG01140">
    <property type="entry name" value="C2.B:_Phosphomannomutase_and_P"/>
    <property type="match status" value="1"/>
</dbReference>
<dbReference type="InterPro" id="IPR036412">
    <property type="entry name" value="HAD-like_sf"/>
</dbReference>
<dbReference type="RefSeq" id="WP_389359260.1">
    <property type="nucleotide sequence ID" value="NZ_JBIACK010000002.1"/>
</dbReference>
<evidence type="ECO:0000313" key="1">
    <source>
        <dbReference type="EMBL" id="MFE8700254.1"/>
    </source>
</evidence>
<organism evidence="1 2">
    <name type="scientific">Cytobacillus spartinae</name>
    <dbReference type="NCBI Taxonomy" id="3299023"/>
    <lineage>
        <taxon>Bacteria</taxon>
        <taxon>Bacillati</taxon>
        <taxon>Bacillota</taxon>
        <taxon>Bacilli</taxon>
        <taxon>Bacillales</taxon>
        <taxon>Bacillaceae</taxon>
        <taxon>Cytobacillus</taxon>
    </lineage>
</organism>
<dbReference type="NCBIfam" id="TIGR01484">
    <property type="entry name" value="HAD-SF-IIB"/>
    <property type="match status" value="1"/>
</dbReference>
<reference evidence="1 2" key="1">
    <citation type="submission" date="2024-08" db="EMBL/GenBank/DDBJ databases">
        <title>Two novel Cytobacillus novel species.</title>
        <authorList>
            <person name="Liu G."/>
        </authorList>
    </citation>
    <scope>NUCLEOTIDE SEQUENCE [LARGE SCALE GENOMIC DNA]</scope>
    <source>
        <strain evidence="1 2">FJAT-54145</strain>
    </source>
</reference>
<dbReference type="PROSITE" id="PS01229">
    <property type="entry name" value="COF_2"/>
    <property type="match status" value="1"/>
</dbReference>
<name>A0ABW6K937_9BACI</name>
<dbReference type="EMBL" id="JBIACK010000002">
    <property type="protein sequence ID" value="MFE8700254.1"/>
    <property type="molecule type" value="Genomic_DNA"/>
</dbReference>
<gene>
    <name evidence="1" type="ORF">ACFYKX_06505</name>
</gene>
<evidence type="ECO:0000313" key="2">
    <source>
        <dbReference type="Proteomes" id="UP001601059"/>
    </source>
</evidence>
<sequence length="260" mass="29858">MTSQKMIFFDIDGTLLDEEKQLPISTKQAITRLKELGHLVAIATGRSPFNLYKLMDELELDTYVSFNGQYVVIEGNVIYKNPLDSTTLRALTEYSLDQKHPLIYMDHEDMRSNYESHPHVDEAIGSLKVDHPVTFDPHFYKDREIYQSLLFCTDDHQESYRREFSQFDFIRWHQFSTDVLPQGGSKAKGIEEAIRHLGIKDENVYAFGDGLNDIEMLKYVHNSVAMGNAPELVKNTAKYVTKHVDNDGILHGLELVGLLK</sequence>
<accession>A0ABW6K937</accession>
<dbReference type="InterPro" id="IPR000150">
    <property type="entry name" value="Cof"/>
</dbReference>
<comment type="caution">
    <text evidence="1">The sequence shown here is derived from an EMBL/GenBank/DDBJ whole genome shotgun (WGS) entry which is preliminary data.</text>
</comment>
<proteinExistence type="predicted"/>
<dbReference type="SFLD" id="SFLDS00003">
    <property type="entry name" value="Haloacid_Dehalogenase"/>
    <property type="match status" value="1"/>
</dbReference>
<dbReference type="PANTHER" id="PTHR10000:SF25">
    <property type="entry name" value="PHOSPHATASE YKRA-RELATED"/>
    <property type="match status" value="1"/>
</dbReference>
<dbReference type="Gene3D" id="3.40.50.1000">
    <property type="entry name" value="HAD superfamily/HAD-like"/>
    <property type="match status" value="1"/>
</dbReference>
<dbReference type="NCBIfam" id="TIGR00099">
    <property type="entry name" value="Cof-subfamily"/>
    <property type="match status" value="1"/>
</dbReference>
<dbReference type="InterPro" id="IPR006379">
    <property type="entry name" value="HAD-SF_hydro_IIB"/>
</dbReference>
<protein>
    <submittedName>
        <fullName evidence="1">Cof-type HAD-IIB family hydrolase</fullName>
    </submittedName>
</protein>
<dbReference type="GO" id="GO:0016787">
    <property type="term" value="F:hydrolase activity"/>
    <property type="evidence" value="ECO:0007669"/>
    <property type="project" value="UniProtKB-KW"/>
</dbReference>
<keyword evidence="2" id="KW-1185">Reference proteome</keyword>
<dbReference type="InterPro" id="IPR023214">
    <property type="entry name" value="HAD_sf"/>
</dbReference>
<dbReference type="Proteomes" id="UP001601059">
    <property type="component" value="Unassembled WGS sequence"/>
</dbReference>
<dbReference type="PANTHER" id="PTHR10000">
    <property type="entry name" value="PHOSPHOSERINE PHOSPHATASE"/>
    <property type="match status" value="1"/>
</dbReference>
<dbReference type="CDD" id="cd07517">
    <property type="entry name" value="HAD_HPP"/>
    <property type="match status" value="1"/>
</dbReference>